<organism evidence="4 5">
    <name type="scientific">Intoshia linei</name>
    <dbReference type="NCBI Taxonomy" id="1819745"/>
    <lineage>
        <taxon>Eukaryota</taxon>
        <taxon>Metazoa</taxon>
        <taxon>Spiralia</taxon>
        <taxon>Lophotrochozoa</taxon>
        <taxon>Mesozoa</taxon>
        <taxon>Orthonectida</taxon>
        <taxon>Rhopaluridae</taxon>
        <taxon>Intoshia</taxon>
    </lineage>
</organism>
<dbReference type="PROSITE" id="PS51034">
    <property type="entry name" value="ZP_2"/>
    <property type="match status" value="1"/>
</dbReference>
<feature type="non-terminal residue" evidence="4">
    <location>
        <position position="442"/>
    </location>
</feature>
<dbReference type="Proteomes" id="UP000078046">
    <property type="component" value="Unassembled WGS sequence"/>
</dbReference>
<dbReference type="InterPro" id="IPR001507">
    <property type="entry name" value="ZP_dom"/>
</dbReference>
<evidence type="ECO:0000313" key="4">
    <source>
        <dbReference type="EMBL" id="OAF66710.1"/>
    </source>
</evidence>
<gene>
    <name evidence="4" type="ORF">A3Q56_05566</name>
</gene>
<feature type="transmembrane region" description="Helical" evidence="2">
    <location>
        <begin position="415"/>
        <end position="438"/>
    </location>
</feature>
<feature type="domain" description="ZP" evidence="3">
    <location>
        <begin position="53"/>
        <end position="321"/>
    </location>
</feature>
<comment type="caution">
    <text evidence="4">The sequence shown here is derived from an EMBL/GenBank/DDBJ whole genome shotgun (WGS) entry which is preliminary data.</text>
</comment>
<accession>A0A177AXW9</accession>
<name>A0A177AXW9_9BILA</name>
<evidence type="ECO:0000256" key="1">
    <source>
        <dbReference type="ARBA" id="ARBA00022729"/>
    </source>
</evidence>
<protein>
    <recommendedName>
        <fullName evidence="3">ZP domain-containing protein</fullName>
    </recommendedName>
</protein>
<proteinExistence type="predicted"/>
<dbReference type="EMBL" id="LWCA01000851">
    <property type="protein sequence ID" value="OAF66710.1"/>
    <property type="molecule type" value="Genomic_DNA"/>
</dbReference>
<dbReference type="PANTHER" id="PTHR22907">
    <property type="entry name" value="GH04558P"/>
    <property type="match status" value="1"/>
</dbReference>
<keyword evidence="2" id="KW-0812">Transmembrane</keyword>
<sequence>MDKTRPGKNSITSWGFEDVLHVDFFFDFNNLSKYKRIPIPIIGIWNVYVSNYQCTLEYAKDYEVEWILPNEPEISYIKWIDINIKISNNNISDIFLYDNNQCSYLNGFISSKDNYNYKVRLYTNKKKMCSISILENKKRLNEIPIYIVRYKGFIVESDQILLIQCDSENQNKLSITTSVSVYNKIKNSLKLKLPEKPLINLDIINTNGHKNTAHFDLKTSIKLVVSVVDPGNVIFSLHVRKCSLNSVDDSDVFVDLINKNGCSLKENAIGDFHISKDGLSAYTKLFPAYRIFGTNEYELKCKIDLCHYINMDNCPKPGESNCLMNSNIFKKKLNSRENSLRRFIKNSSFFRNSTPHLRREDVMYSKKPNSVQVISTSTKIRFCRDNDCFLTILDKKRNYNNTRTFIASFYKRFQILLIIILIFVLITSFFMVIVPLVVSYTW</sequence>
<evidence type="ECO:0000256" key="2">
    <source>
        <dbReference type="SAM" id="Phobius"/>
    </source>
</evidence>
<reference evidence="4 5" key="1">
    <citation type="submission" date="2016-04" db="EMBL/GenBank/DDBJ databases">
        <title>The genome of Intoshia linei affirms orthonectids as highly simplified spiralians.</title>
        <authorList>
            <person name="Mikhailov K.V."/>
            <person name="Slusarev G.S."/>
            <person name="Nikitin M.A."/>
            <person name="Logacheva M.D."/>
            <person name="Penin A."/>
            <person name="Aleoshin V."/>
            <person name="Panchin Y.V."/>
        </authorList>
    </citation>
    <scope>NUCLEOTIDE SEQUENCE [LARGE SCALE GENOMIC DNA]</scope>
    <source>
        <strain evidence="4">Intl2013</strain>
        <tissue evidence="4">Whole animal</tissue>
    </source>
</reference>
<dbReference type="InterPro" id="IPR051962">
    <property type="entry name" value="Cuticlin"/>
</dbReference>
<dbReference type="AlphaFoldDB" id="A0A177AXW9"/>
<keyword evidence="1" id="KW-0732">Signal</keyword>
<keyword evidence="2" id="KW-1133">Transmembrane helix</keyword>
<keyword evidence="2" id="KW-0472">Membrane</keyword>
<keyword evidence="5" id="KW-1185">Reference proteome</keyword>
<evidence type="ECO:0000259" key="3">
    <source>
        <dbReference type="PROSITE" id="PS51034"/>
    </source>
</evidence>
<dbReference type="PANTHER" id="PTHR22907:SF54">
    <property type="entry name" value="GH04558P"/>
    <property type="match status" value="1"/>
</dbReference>
<evidence type="ECO:0000313" key="5">
    <source>
        <dbReference type="Proteomes" id="UP000078046"/>
    </source>
</evidence>